<feature type="domain" description="C2H2-type" evidence="3">
    <location>
        <begin position="466"/>
        <end position="488"/>
    </location>
</feature>
<dbReference type="SUPFAM" id="SSF57667">
    <property type="entry name" value="beta-beta-alpha zinc fingers"/>
    <property type="match status" value="1"/>
</dbReference>
<keyword evidence="1" id="KW-0862">Zinc</keyword>
<proteinExistence type="predicted"/>
<dbReference type="InterPro" id="IPR013087">
    <property type="entry name" value="Znf_C2H2_type"/>
</dbReference>
<dbReference type="Proteomes" id="UP001642540">
    <property type="component" value="Unassembled WGS sequence"/>
</dbReference>
<evidence type="ECO:0000313" key="5">
    <source>
        <dbReference type="Proteomes" id="UP001642540"/>
    </source>
</evidence>
<evidence type="ECO:0000259" key="3">
    <source>
        <dbReference type="PROSITE" id="PS50157"/>
    </source>
</evidence>
<evidence type="ECO:0000313" key="4">
    <source>
        <dbReference type="EMBL" id="CAL8133335.1"/>
    </source>
</evidence>
<sequence length="549" mass="62726">MNKRRRSRKAASKSTSETKLVHCLFCAAPCPPTFSIINGQLTRLEHDVPPAPDGKGSSGRGRSTLTPVPTLTFLEEEECSSLAAQLKVVFILKNILEIGEEKFHKFLGVLEGQLHPEFWVQTCGYCGEAVRVCYETVKEISRLEKKFKSIKEELKGRIVETKEETGRGLEEVVGSVWNEIRQEILDEEGDQSKPEDVDDDQNQEFRKFPNSPSNSEVIDEEDDEAIDEFLNGNPPQPSDEAPSNMGLPSSHKESSLREMGLSSQKRRLNFESDEVNQQVKFPRQSPADNYDDSNSATDTPHEEDSPIYINGNIFEDENDDDDDEEDFQLDFEMEQSETALKMRESTNKDEERKGRKQKLVPTIASPDIYLIPPPVIKEEPKFTTFPKDQRTHYQCMQCPAIYIDKKAATEHLNLHRPHSSSITCPTPNCCWVLDPQKVTQHNNSRHRTSTGIGGIHVKQCTTWKYYRCAECDALFGALKRLRIHWELHDKGDGEVCNECGWLCVNVSCHKTIWHSKEGGKHEQTRLRSAHRQIVTVERDHQNVTWKKKM</sequence>
<evidence type="ECO:0000256" key="2">
    <source>
        <dbReference type="SAM" id="MobiDB-lite"/>
    </source>
</evidence>
<protein>
    <recommendedName>
        <fullName evidence="3">C2H2-type domain-containing protein</fullName>
    </recommendedName>
</protein>
<dbReference type="PROSITE" id="PS00028">
    <property type="entry name" value="ZINC_FINGER_C2H2_1"/>
    <property type="match status" value="2"/>
</dbReference>
<evidence type="ECO:0000256" key="1">
    <source>
        <dbReference type="PROSITE-ProRule" id="PRU00042"/>
    </source>
</evidence>
<dbReference type="InterPro" id="IPR036236">
    <property type="entry name" value="Znf_C2H2_sf"/>
</dbReference>
<reference evidence="4 5" key="1">
    <citation type="submission" date="2024-08" db="EMBL/GenBank/DDBJ databases">
        <authorList>
            <person name="Cucini C."/>
            <person name="Frati F."/>
        </authorList>
    </citation>
    <scope>NUCLEOTIDE SEQUENCE [LARGE SCALE GENOMIC DNA]</scope>
</reference>
<keyword evidence="5" id="KW-1185">Reference proteome</keyword>
<keyword evidence="1" id="KW-0863">Zinc-finger</keyword>
<feature type="compositionally biased region" description="Acidic residues" evidence="2">
    <location>
        <begin position="314"/>
        <end position="324"/>
    </location>
</feature>
<organism evidence="4 5">
    <name type="scientific">Orchesella dallaii</name>
    <dbReference type="NCBI Taxonomy" id="48710"/>
    <lineage>
        <taxon>Eukaryota</taxon>
        <taxon>Metazoa</taxon>
        <taxon>Ecdysozoa</taxon>
        <taxon>Arthropoda</taxon>
        <taxon>Hexapoda</taxon>
        <taxon>Collembola</taxon>
        <taxon>Entomobryomorpha</taxon>
        <taxon>Entomobryoidea</taxon>
        <taxon>Orchesellidae</taxon>
        <taxon>Orchesellinae</taxon>
        <taxon>Orchesella</taxon>
    </lineage>
</organism>
<feature type="compositionally biased region" description="Basic and acidic residues" evidence="2">
    <location>
        <begin position="185"/>
        <end position="195"/>
    </location>
</feature>
<dbReference type="SMART" id="SM00355">
    <property type="entry name" value="ZnF_C2H2"/>
    <property type="match status" value="3"/>
</dbReference>
<gene>
    <name evidence="4" type="ORF">ODALV1_LOCUS25021</name>
</gene>
<keyword evidence="1" id="KW-0479">Metal-binding</keyword>
<comment type="caution">
    <text evidence="4">The sequence shown here is derived from an EMBL/GenBank/DDBJ whole genome shotgun (WGS) entry which is preliminary data.</text>
</comment>
<dbReference type="EMBL" id="CAXLJM020000099">
    <property type="protein sequence ID" value="CAL8133335.1"/>
    <property type="molecule type" value="Genomic_DNA"/>
</dbReference>
<accession>A0ABP1RQN2</accession>
<name>A0ABP1RQN2_9HEXA</name>
<feature type="region of interest" description="Disordered" evidence="2">
    <location>
        <begin position="185"/>
        <end position="324"/>
    </location>
</feature>
<dbReference type="PROSITE" id="PS50157">
    <property type="entry name" value="ZINC_FINGER_C2H2_2"/>
    <property type="match status" value="1"/>
</dbReference>
<feature type="compositionally biased region" description="Acidic residues" evidence="2">
    <location>
        <begin position="217"/>
        <end position="227"/>
    </location>
</feature>